<protein>
    <recommendedName>
        <fullName evidence="2">Fungal-type protein kinase domain-containing protein</fullName>
    </recommendedName>
</protein>
<dbReference type="PANTHER" id="PTHR38248:SF2">
    <property type="entry name" value="FUNK1 11"/>
    <property type="match status" value="1"/>
</dbReference>
<accession>A0A8H6IAE6</accession>
<feature type="compositionally biased region" description="Basic and acidic residues" evidence="1">
    <location>
        <begin position="950"/>
        <end position="959"/>
    </location>
</feature>
<feature type="compositionally biased region" description="Basic residues" evidence="1">
    <location>
        <begin position="903"/>
        <end position="914"/>
    </location>
</feature>
<reference evidence="3 4" key="1">
    <citation type="submission" date="2020-07" db="EMBL/GenBank/DDBJ databases">
        <title>Comparative genomics of pyrophilous fungi reveals a link between fire events and developmental genes.</title>
        <authorList>
            <consortium name="DOE Joint Genome Institute"/>
            <person name="Steindorff A.S."/>
            <person name="Carver A."/>
            <person name="Calhoun S."/>
            <person name="Stillman K."/>
            <person name="Liu H."/>
            <person name="Lipzen A."/>
            <person name="Pangilinan J."/>
            <person name="Labutti K."/>
            <person name="Bruns T.D."/>
            <person name="Grigoriev I.V."/>
        </authorList>
    </citation>
    <scope>NUCLEOTIDE SEQUENCE [LARGE SCALE GENOMIC DNA]</scope>
    <source>
        <strain evidence="3 4">CBS 144469</strain>
    </source>
</reference>
<evidence type="ECO:0000256" key="1">
    <source>
        <dbReference type="SAM" id="MobiDB-lite"/>
    </source>
</evidence>
<dbReference type="PANTHER" id="PTHR38248">
    <property type="entry name" value="FUNK1 6"/>
    <property type="match status" value="1"/>
</dbReference>
<dbReference type="EMBL" id="JACGCI010000011">
    <property type="protein sequence ID" value="KAF6760844.1"/>
    <property type="molecule type" value="Genomic_DNA"/>
</dbReference>
<feature type="region of interest" description="Disordered" evidence="1">
    <location>
        <begin position="708"/>
        <end position="805"/>
    </location>
</feature>
<evidence type="ECO:0000313" key="3">
    <source>
        <dbReference type="EMBL" id="KAF6760844.1"/>
    </source>
</evidence>
<feature type="domain" description="Fungal-type protein kinase" evidence="2">
    <location>
        <begin position="455"/>
        <end position="584"/>
    </location>
</feature>
<keyword evidence="4" id="KW-1185">Reference proteome</keyword>
<dbReference type="InterPro" id="IPR040976">
    <property type="entry name" value="Pkinase_fungal"/>
</dbReference>
<gene>
    <name evidence="3" type="ORF">DFP72DRAFT_1062583</name>
</gene>
<sequence length="959" mass="106547">MPAFSAPDTEPGDRTASSTHAHTASNPQGQPYAPGGNHGDTQGEDRPPPAVEPRSDMTDAAGSVMPKPWSKLRQSQAKFQDMQYSTPRKSDSHFSQMPLKQQKDVIMGELEHIPKVDADFLKVAYDENTASTADIDAFLKESGLYANDRWTFIPEIAESEKKLYDPYLDIIKAILKCERLCKAIPGTASTRTAIDTHNIKFNHHDDDNPDHSTRPDIAIMAKGPSFEDPLPKQGNKHVPEHDVGYCNVASVFDVKRNVNNGTKAQIEQLAVYIRQIFISQPNRKFCCALILTEDKVRLLHYDRSGAFITEFSFIHTDPYTFVRLVVGLSSYSEETLGLDTTIQWRHDKNQRKSSGYIWAFDYDKQRRVKFKINMAEPPITRHAIRGAGSVSWNAFDAVGRRVIIKDSWTEEERNLEVDYLARAKLGNAKGLVERLVGFEDGLANTKDYRSADFESDDFSNRTLSRMTVRTTGVPVTQFTSQAQAVRAFRDTITNHSELLIAQVLHREITTDSILIVESAEPSAILVNFGMALFAEGERVKLSTQSRTGSRLYYSYNILLDDDPRTHAPIAQDYLDDLESCVYAFAKLLFGFQGIGLPSDAESSGVEMLQGWETFPRFSSALKADFLSDGPTTSWVPLFWSIHCVELCHNLCQYFAPIAKEKLRIRKIRGRGKVSVRRAALNDLYDKIDDHYSDIIGFFNKALEELEKPGGENPRRAVSLSKSPSPSAVRHRNYSDTIATPAAAADDDKPDSDDPPAVIVIRNVDPPGTPYTPLPKDDDSPLPQEVDSHLPQEGEEAPNLLPASLDDDLTPHVAQVHITDTPVVPPASPSIRAGMTYRSLPIMGKRTFADLIDDKKLAVELTRLSGPRRALFPSTQRTRLASLASSSRSTEAGDLIGDDERAVKRTRRNPRRASTRRTSEAGPSSSTPSNEAGSSDAHGDQVFKFFNGENDGDHKAPPAG</sequence>
<dbReference type="InterPro" id="IPR011009">
    <property type="entry name" value="Kinase-like_dom_sf"/>
</dbReference>
<feature type="domain" description="Fungal-type protein kinase" evidence="2">
    <location>
        <begin position="235"/>
        <end position="432"/>
    </location>
</feature>
<feature type="compositionally biased region" description="Polar residues" evidence="1">
    <location>
        <begin position="72"/>
        <end position="98"/>
    </location>
</feature>
<feature type="compositionally biased region" description="Polar residues" evidence="1">
    <location>
        <begin position="920"/>
        <end position="932"/>
    </location>
</feature>
<dbReference type="Proteomes" id="UP000521943">
    <property type="component" value="Unassembled WGS sequence"/>
</dbReference>
<dbReference type="SUPFAM" id="SSF56112">
    <property type="entry name" value="Protein kinase-like (PK-like)"/>
    <property type="match status" value="1"/>
</dbReference>
<dbReference type="Pfam" id="PF17667">
    <property type="entry name" value="Pkinase_fungal"/>
    <property type="match status" value="2"/>
</dbReference>
<feature type="compositionally biased region" description="Polar residues" evidence="1">
    <location>
        <begin position="15"/>
        <end position="29"/>
    </location>
</feature>
<evidence type="ECO:0000259" key="2">
    <source>
        <dbReference type="Pfam" id="PF17667"/>
    </source>
</evidence>
<feature type="region of interest" description="Disordered" evidence="1">
    <location>
        <begin position="1"/>
        <end position="98"/>
    </location>
</feature>
<evidence type="ECO:0000313" key="4">
    <source>
        <dbReference type="Proteomes" id="UP000521943"/>
    </source>
</evidence>
<feature type="region of interest" description="Disordered" evidence="1">
    <location>
        <begin position="881"/>
        <end position="959"/>
    </location>
</feature>
<proteinExistence type="predicted"/>
<organism evidence="3 4">
    <name type="scientific">Ephemerocybe angulata</name>
    <dbReference type="NCBI Taxonomy" id="980116"/>
    <lineage>
        <taxon>Eukaryota</taxon>
        <taxon>Fungi</taxon>
        <taxon>Dikarya</taxon>
        <taxon>Basidiomycota</taxon>
        <taxon>Agaricomycotina</taxon>
        <taxon>Agaricomycetes</taxon>
        <taxon>Agaricomycetidae</taxon>
        <taxon>Agaricales</taxon>
        <taxon>Agaricineae</taxon>
        <taxon>Psathyrellaceae</taxon>
        <taxon>Ephemerocybe</taxon>
    </lineage>
</organism>
<dbReference type="AlphaFoldDB" id="A0A8H6IAE6"/>
<name>A0A8H6IAE6_9AGAR</name>
<comment type="caution">
    <text evidence="3">The sequence shown here is derived from an EMBL/GenBank/DDBJ whole genome shotgun (WGS) entry which is preliminary data.</text>
</comment>
<feature type="compositionally biased region" description="Basic and acidic residues" evidence="1">
    <location>
        <begin position="41"/>
        <end position="57"/>
    </location>
</feature>
<dbReference type="OrthoDB" id="5584477at2759"/>